<dbReference type="InterPro" id="IPR038488">
    <property type="entry name" value="Integrase_DNA-bd_sf"/>
</dbReference>
<sequence>MTSPIHRLSARAVQSQAEPGYYADGAGLYLQVKLTAKNTAVTRSWLFRYSHSQRARWMGLGSARDVSLAQARQQAADCRRLLAQGKDPIDERNGERTLLLVKKQRAMSFDKCAEAYIAAHRDAWRNAKHAAQWESTLRLHASPVIGKLPIHEVELRHLLLILEPIWRDRTETASRVRGRIESILDWATVRQLRHGDNPARWRGHLDQLLPAPTKVKKVEHHAAIPFTGMLDFMQKLAGQEGTGARALTFLILTAARSGEVRGATSGEIDPQTRVWNIPATRMKAGREHRVPLSDAAWRLLPDPLPQDSTVLLFPSPRGEQLSDMTLTAVMRRMQVGAVPHGFRSTFRDWCAEATDVSREVAEMALAHAIGDKVEAAYRRGDLFEKRRKLMDEWAHHCSSKPSRLKSTVSTNG</sequence>
<dbReference type="PANTHER" id="PTHR30629:SF2">
    <property type="entry name" value="PROPHAGE INTEGRASE INTS-RELATED"/>
    <property type="match status" value="1"/>
</dbReference>
<dbReference type="Pfam" id="PF13356">
    <property type="entry name" value="Arm-DNA-bind_3"/>
    <property type="match status" value="1"/>
</dbReference>
<evidence type="ECO:0000259" key="6">
    <source>
        <dbReference type="PROSITE" id="PS51898"/>
    </source>
</evidence>
<evidence type="ECO:0000259" key="7">
    <source>
        <dbReference type="PROSITE" id="PS51900"/>
    </source>
</evidence>
<comment type="similarity">
    <text evidence="1">Belongs to the 'phage' integrase family.</text>
</comment>
<dbReference type="Pfam" id="PF22022">
    <property type="entry name" value="Phage_int_M"/>
    <property type="match status" value="1"/>
</dbReference>
<keyword evidence="2" id="KW-0229">DNA integration</keyword>
<dbReference type="InterPro" id="IPR010998">
    <property type="entry name" value="Integrase_recombinase_N"/>
</dbReference>
<dbReference type="EMBL" id="BAAAEW010000001">
    <property type="protein sequence ID" value="GAA0739537.1"/>
    <property type="molecule type" value="Genomic_DNA"/>
</dbReference>
<dbReference type="RefSeq" id="WP_141283964.1">
    <property type="nucleotide sequence ID" value="NZ_BAAAEW010000001.1"/>
</dbReference>
<keyword evidence="3 5" id="KW-0238">DNA-binding</keyword>
<evidence type="ECO:0000256" key="5">
    <source>
        <dbReference type="PROSITE-ProRule" id="PRU01248"/>
    </source>
</evidence>
<reference evidence="9" key="1">
    <citation type="journal article" date="2019" name="Int. J. Syst. Evol. Microbiol.">
        <title>The Global Catalogue of Microorganisms (GCM) 10K type strain sequencing project: providing services to taxonomists for standard genome sequencing and annotation.</title>
        <authorList>
            <consortium name="The Broad Institute Genomics Platform"/>
            <consortium name="The Broad Institute Genome Sequencing Center for Infectious Disease"/>
            <person name="Wu L."/>
            <person name="Ma J."/>
        </authorList>
    </citation>
    <scope>NUCLEOTIDE SEQUENCE [LARGE SCALE GENOMIC DNA]</scope>
    <source>
        <strain evidence="9">JCM 15503</strain>
    </source>
</reference>
<evidence type="ECO:0000256" key="2">
    <source>
        <dbReference type="ARBA" id="ARBA00022908"/>
    </source>
</evidence>
<keyword evidence="9" id="KW-1185">Reference proteome</keyword>
<evidence type="ECO:0000313" key="9">
    <source>
        <dbReference type="Proteomes" id="UP001500279"/>
    </source>
</evidence>
<dbReference type="Gene3D" id="3.30.160.390">
    <property type="entry name" value="Integrase, DNA-binding domain"/>
    <property type="match status" value="1"/>
</dbReference>
<dbReference type="Gene3D" id="1.10.150.130">
    <property type="match status" value="1"/>
</dbReference>
<dbReference type="InterPro" id="IPR013762">
    <property type="entry name" value="Integrase-like_cat_sf"/>
</dbReference>
<dbReference type="Pfam" id="PF00589">
    <property type="entry name" value="Phage_integrase"/>
    <property type="match status" value="1"/>
</dbReference>
<dbReference type="InterPro" id="IPR044068">
    <property type="entry name" value="CB"/>
</dbReference>
<evidence type="ECO:0000256" key="1">
    <source>
        <dbReference type="ARBA" id="ARBA00008857"/>
    </source>
</evidence>
<evidence type="ECO:0000313" key="8">
    <source>
        <dbReference type="EMBL" id="GAA0739537.1"/>
    </source>
</evidence>
<dbReference type="InterPro" id="IPR002104">
    <property type="entry name" value="Integrase_catalytic"/>
</dbReference>
<dbReference type="InterPro" id="IPR011010">
    <property type="entry name" value="DNA_brk_join_enz"/>
</dbReference>
<dbReference type="PROSITE" id="PS51900">
    <property type="entry name" value="CB"/>
    <property type="match status" value="1"/>
</dbReference>
<dbReference type="PANTHER" id="PTHR30629">
    <property type="entry name" value="PROPHAGE INTEGRASE"/>
    <property type="match status" value="1"/>
</dbReference>
<organism evidence="8 9">
    <name type="scientific">Ideonella azotifigens</name>
    <dbReference type="NCBI Taxonomy" id="513160"/>
    <lineage>
        <taxon>Bacteria</taxon>
        <taxon>Pseudomonadati</taxon>
        <taxon>Pseudomonadota</taxon>
        <taxon>Betaproteobacteria</taxon>
        <taxon>Burkholderiales</taxon>
        <taxon>Sphaerotilaceae</taxon>
        <taxon>Ideonella</taxon>
    </lineage>
</organism>
<feature type="domain" description="Core-binding (CB)" evidence="7">
    <location>
        <begin position="107"/>
        <end position="188"/>
    </location>
</feature>
<dbReference type="InterPro" id="IPR050808">
    <property type="entry name" value="Phage_Integrase"/>
</dbReference>
<dbReference type="InterPro" id="IPR025166">
    <property type="entry name" value="Integrase_DNA_bind_dom"/>
</dbReference>
<dbReference type="CDD" id="cd00801">
    <property type="entry name" value="INT_P4_C"/>
    <property type="match status" value="1"/>
</dbReference>
<comment type="caution">
    <text evidence="8">The sequence shown here is derived from an EMBL/GenBank/DDBJ whole genome shotgun (WGS) entry which is preliminary data.</text>
</comment>
<evidence type="ECO:0000256" key="3">
    <source>
        <dbReference type="ARBA" id="ARBA00023125"/>
    </source>
</evidence>
<dbReference type="SUPFAM" id="SSF56349">
    <property type="entry name" value="DNA breaking-rejoining enzymes"/>
    <property type="match status" value="1"/>
</dbReference>
<dbReference type="PROSITE" id="PS51898">
    <property type="entry name" value="TYR_RECOMBINASE"/>
    <property type="match status" value="1"/>
</dbReference>
<dbReference type="Proteomes" id="UP001500279">
    <property type="component" value="Unassembled WGS sequence"/>
</dbReference>
<keyword evidence="4" id="KW-0233">DNA recombination</keyword>
<accession>A0ABP3UP79</accession>
<protein>
    <submittedName>
        <fullName evidence="8">Site-specific integrase</fullName>
    </submittedName>
</protein>
<dbReference type="Gene3D" id="1.10.443.10">
    <property type="entry name" value="Intergrase catalytic core"/>
    <property type="match status" value="1"/>
</dbReference>
<proteinExistence type="inferred from homology"/>
<name>A0ABP3UP79_9BURK</name>
<gene>
    <name evidence="8" type="ORF">GCM10009107_00340</name>
</gene>
<evidence type="ECO:0000256" key="4">
    <source>
        <dbReference type="ARBA" id="ARBA00023172"/>
    </source>
</evidence>
<dbReference type="InterPro" id="IPR053876">
    <property type="entry name" value="Phage_int_M"/>
</dbReference>
<feature type="domain" description="Tyr recombinase" evidence="6">
    <location>
        <begin position="219"/>
        <end position="391"/>
    </location>
</feature>